<dbReference type="Pfam" id="PF01432">
    <property type="entry name" value="Peptidase_M3"/>
    <property type="match status" value="1"/>
</dbReference>
<sequence length="680" mass="75983">MASMTNPLLTDWSTPFGLPPFDRIEPAHFRPAFEAALKADRAEIDAIANDPAAVSFANTIVALERSGAALTRVANVFFNLAGVASNDAMQEIERWIAPVLSRHHAEMVMNEKLFARIDALMARRDDLGLDAEDDRVLELTYSNFIRAGAQLRGADRERMTEIMGRLATLGAGFSQNVLRDEKDWMLKLEGEDALNGLPAFLIDAAASAAKERGLEGHVITLSRSLITPFLQFSANRALREEAWRAWTGRGEMRAETDNRAFAAETVALRFERAQLLGFPNFAAFKLDDQMAKTPERVRALLMAVWGPAKARALEERDSLAAIAAAEGANIEIAPWDWRYYAEKQRKAEHDLDEEELKPYLPLDAMIAAAFDCAKRLFGLEFSELYDAPRPHPDARVWEATKDGAHVAVFIGDYFARPSKRSGAWMSAYRTQHNLDERVRPIVSNAMNFARGEDVTLLTFDDARTLFHEFGHALHGMLSDVTYPSISGTSVARDFVELPSQLFEHWLTEKEVLTRFARHYETGAPMPEALIERVRKARNFGQGFASVEYVASALVDLEMHLLTDADGFDPAAFERETLDRLDMPAEIVMRHRTPHFAHVFAGDGYSAGYYSYMWSEVMDADAFAAFEEAGDAFAPAIARRLSDVIYAAGGRQDPEDAYRAFRGRMPKVDALLKQRGLNEAA</sequence>
<evidence type="ECO:0000256" key="2">
    <source>
        <dbReference type="ARBA" id="ARBA00022670"/>
    </source>
</evidence>
<evidence type="ECO:0000313" key="9">
    <source>
        <dbReference type="EMBL" id="QIE57159.1"/>
    </source>
</evidence>
<gene>
    <name evidence="9" type="ORF">G5B40_17965</name>
</gene>
<comment type="similarity">
    <text evidence="1 7">Belongs to the peptidase M3 family.</text>
</comment>
<dbReference type="SUPFAM" id="SSF55486">
    <property type="entry name" value="Metalloproteases ('zincins'), catalytic domain"/>
    <property type="match status" value="1"/>
</dbReference>
<keyword evidence="4 7" id="KW-0378">Hydrolase</keyword>
<dbReference type="CDD" id="cd06456">
    <property type="entry name" value="M3A_DCP"/>
    <property type="match status" value="1"/>
</dbReference>
<comment type="cofactor">
    <cofactor evidence="7">
        <name>Zn(2+)</name>
        <dbReference type="ChEBI" id="CHEBI:29105"/>
    </cofactor>
    <text evidence="7">Binds 1 zinc ion.</text>
</comment>
<keyword evidence="10" id="KW-1185">Reference proteome</keyword>
<dbReference type="InterPro" id="IPR024077">
    <property type="entry name" value="Neurolysin/TOP_dom2"/>
</dbReference>
<keyword evidence="5 7" id="KW-0862">Zinc</keyword>
<organism evidence="9 10">
    <name type="scientific">Pikeienuella piscinae</name>
    <dbReference type="NCBI Taxonomy" id="2748098"/>
    <lineage>
        <taxon>Bacteria</taxon>
        <taxon>Pseudomonadati</taxon>
        <taxon>Pseudomonadota</taxon>
        <taxon>Alphaproteobacteria</taxon>
        <taxon>Rhodobacterales</taxon>
        <taxon>Paracoccaceae</taxon>
        <taxon>Pikeienuella</taxon>
    </lineage>
</organism>
<dbReference type="InterPro" id="IPR024079">
    <property type="entry name" value="MetalloPept_cat_dom_sf"/>
</dbReference>
<keyword evidence="2 7" id="KW-0645">Protease</keyword>
<feature type="domain" description="Peptidase M3A/M3B catalytic" evidence="8">
    <location>
        <begin position="231"/>
        <end position="675"/>
    </location>
</feature>
<dbReference type="GO" id="GO:0004222">
    <property type="term" value="F:metalloendopeptidase activity"/>
    <property type="evidence" value="ECO:0007669"/>
    <property type="project" value="InterPro"/>
</dbReference>
<evidence type="ECO:0000259" key="8">
    <source>
        <dbReference type="Pfam" id="PF01432"/>
    </source>
</evidence>
<dbReference type="PANTHER" id="PTHR43660:SF1">
    <property type="entry name" value="DIPEPTIDYL CARBOXYPEPTIDASE"/>
    <property type="match status" value="1"/>
</dbReference>
<dbReference type="InterPro" id="IPR034005">
    <property type="entry name" value="M3A_DCP"/>
</dbReference>
<evidence type="ECO:0000256" key="1">
    <source>
        <dbReference type="ARBA" id="ARBA00006040"/>
    </source>
</evidence>
<evidence type="ECO:0000256" key="4">
    <source>
        <dbReference type="ARBA" id="ARBA00022801"/>
    </source>
</evidence>
<accession>A0A7M3T578</accession>
<keyword evidence="6 7" id="KW-0482">Metalloprotease</keyword>
<dbReference type="InterPro" id="IPR045090">
    <property type="entry name" value="Pept_M3A_M3B"/>
</dbReference>
<reference evidence="9 10" key="1">
    <citation type="submission" date="2020-02" db="EMBL/GenBank/DDBJ databases">
        <title>complete genome sequence of Rhodobacteraceae bacterium.</title>
        <authorList>
            <person name="Park J."/>
            <person name="Kim Y.-S."/>
            <person name="Kim K.-H."/>
        </authorList>
    </citation>
    <scope>NUCLEOTIDE SEQUENCE [LARGE SCALE GENOMIC DNA]</scope>
    <source>
        <strain evidence="9 10">RR4-56</strain>
    </source>
</reference>
<dbReference type="Gene3D" id="1.10.1370.10">
    <property type="entry name" value="Neurolysin, domain 3"/>
    <property type="match status" value="1"/>
</dbReference>
<evidence type="ECO:0000313" key="10">
    <source>
        <dbReference type="Proteomes" id="UP000503336"/>
    </source>
</evidence>
<evidence type="ECO:0000256" key="3">
    <source>
        <dbReference type="ARBA" id="ARBA00022723"/>
    </source>
</evidence>
<dbReference type="KEGG" id="hdh:G5B40_17965"/>
<evidence type="ECO:0000256" key="5">
    <source>
        <dbReference type="ARBA" id="ARBA00022833"/>
    </source>
</evidence>
<dbReference type="PANTHER" id="PTHR43660">
    <property type="entry name" value="DIPEPTIDYL CARBOXYPEPTIDASE"/>
    <property type="match status" value="1"/>
</dbReference>
<keyword evidence="3 7" id="KW-0479">Metal-binding</keyword>
<dbReference type="Proteomes" id="UP000503336">
    <property type="component" value="Chromosome"/>
</dbReference>
<dbReference type="GO" id="GO:0006508">
    <property type="term" value="P:proteolysis"/>
    <property type="evidence" value="ECO:0007669"/>
    <property type="project" value="UniProtKB-KW"/>
</dbReference>
<proteinExistence type="inferred from homology"/>
<dbReference type="EMBL" id="CP049056">
    <property type="protein sequence ID" value="QIE57159.1"/>
    <property type="molecule type" value="Genomic_DNA"/>
</dbReference>
<name>A0A7M3T578_9RHOB</name>
<evidence type="ECO:0000256" key="6">
    <source>
        <dbReference type="ARBA" id="ARBA00023049"/>
    </source>
</evidence>
<dbReference type="GO" id="GO:0005829">
    <property type="term" value="C:cytosol"/>
    <property type="evidence" value="ECO:0007669"/>
    <property type="project" value="TreeGrafter"/>
</dbReference>
<dbReference type="Gene3D" id="3.40.390.10">
    <property type="entry name" value="Collagenase (Catalytic Domain)"/>
    <property type="match status" value="1"/>
</dbReference>
<dbReference type="Gene3D" id="1.10.1370.40">
    <property type="match status" value="1"/>
</dbReference>
<dbReference type="GO" id="GO:0046872">
    <property type="term" value="F:metal ion binding"/>
    <property type="evidence" value="ECO:0007669"/>
    <property type="project" value="UniProtKB-UniRule"/>
</dbReference>
<dbReference type="AlphaFoldDB" id="A0A7M3T578"/>
<dbReference type="InterPro" id="IPR001567">
    <property type="entry name" value="Pept_M3A_M3B_dom"/>
</dbReference>
<evidence type="ECO:0000256" key="7">
    <source>
        <dbReference type="RuleBase" id="RU003435"/>
    </source>
</evidence>
<protein>
    <submittedName>
        <fullName evidence="9">M3 family metallopeptidase</fullName>
    </submittedName>
</protein>
<dbReference type="GO" id="GO:0004180">
    <property type="term" value="F:carboxypeptidase activity"/>
    <property type="evidence" value="ECO:0007669"/>
    <property type="project" value="TreeGrafter"/>
</dbReference>